<protein>
    <submittedName>
        <fullName evidence="1">Uncharacterized protein</fullName>
    </submittedName>
</protein>
<evidence type="ECO:0000313" key="1">
    <source>
        <dbReference type="EMBL" id="EFK97464.1"/>
    </source>
</evidence>
<proteinExistence type="predicted"/>
<reference evidence="1" key="2">
    <citation type="journal article" date="2011" name="Microb. Ecol.">
        <title>Taxonomic and Functional Metagenomic Profiling of the Microbial Community in the Anoxic Sediment of a Sub-saline Shallow Lake (Laguna de Carrizo, Central Spain).</title>
        <authorList>
            <person name="Ferrer M."/>
            <person name="Guazzaroni M.E."/>
            <person name="Richter M."/>
            <person name="Garcia-Salamanca A."/>
            <person name="Yarza P."/>
            <person name="Suarez-Suarez A."/>
            <person name="Solano J."/>
            <person name="Alcaide M."/>
            <person name="van Dillewijn P."/>
            <person name="Molina-Henares M.A."/>
            <person name="Lopez-Cortes N."/>
            <person name="Al-Ramahi Y."/>
            <person name="Guerrero C."/>
            <person name="Acosta A."/>
            <person name="de Eugenio L.I."/>
            <person name="Martinez V."/>
            <person name="Marques S."/>
            <person name="Rojo F."/>
            <person name="Santero E."/>
            <person name="Genilloud O."/>
            <person name="Perez-Perez J."/>
            <person name="Rossello-Mora R."/>
            <person name="Ramos J.L."/>
        </authorList>
    </citation>
    <scope>NUCLEOTIDE SEQUENCE</scope>
</reference>
<sequence length="70" mass="8074">MDYGDYMVPLNDQGWLVGRATWDAEDLNIVDNKLTFCVNVPHLSQSAYANSTVTIDWINIKLIAEPFWKR</sequence>
<gene>
    <name evidence="1" type="ORF">LDC_0497</name>
</gene>
<dbReference type="EMBL" id="ADZX01000178">
    <property type="protein sequence ID" value="EFK97464.1"/>
    <property type="molecule type" value="Genomic_DNA"/>
</dbReference>
<reference evidence="1" key="1">
    <citation type="submission" date="2010-07" db="EMBL/GenBank/DDBJ databases">
        <authorList>
            <consortium name="CONSOLIDER consortium CSD2007-00005"/>
            <person name="Guazzaroni M.-E."/>
            <person name="Richter M."/>
            <person name="Garcia-Salamanca A."/>
            <person name="Yarza P."/>
            <person name="Ferrer M."/>
        </authorList>
    </citation>
    <scope>NUCLEOTIDE SEQUENCE</scope>
</reference>
<accession>D9PG50</accession>
<organism evidence="1">
    <name type="scientific">sediment metagenome</name>
    <dbReference type="NCBI Taxonomy" id="749907"/>
    <lineage>
        <taxon>unclassified sequences</taxon>
        <taxon>metagenomes</taxon>
        <taxon>ecological metagenomes</taxon>
    </lineage>
</organism>
<dbReference type="AlphaFoldDB" id="D9PG50"/>
<name>D9PG50_9ZZZZ</name>
<comment type="caution">
    <text evidence="1">The sequence shown here is derived from an EMBL/GenBank/DDBJ whole genome shotgun (WGS) entry which is preliminary data.</text>
</comment>